<evidence type="ECO:0000259" key="12">
    <source>
        <dbReference type="PROSITE" id="PS50089"/>
    </source>
</evidence>
<dbReference type="AlphaFoldDB" id="A0A1D6JAU4"/>
<evidence type="ECO:0000256" key="1">
    <source>
        <dbReference type="ARBA" id="ARBA00000900"/>
    </source>
</evidence>
<feature type="region of interest" description="Disordered" evidence="11">
    <location>
        <begin position="193"/>
        <end position="221"/>
    </location>
</feature>
<evidence type="ECO:0000256" key="6">
    <source>
        <dbReference type="ARBA" id="ARBA00022771"/>
    </source>
</evidence>
<dbReference type="GO" id="GO:0061630">
    <property type="term" value="F:ubiquitin protein ligase activity"/>
    <property type="evidence" value="ECO:0007669"/>
    <property type="project" value="UniProtKB-UniRule"/>
</dbReference>
<evidence type="ECO:0000256" key="4">
    <source>
        <dbReference type="ARBA" id="ARBA00022679"/>
    </source>
</evidence>
<keyword evidence="8 10" id="KW-0862">Zinc</keyword>
<dbReference type="GO" id="GO:0008270">
    <property type="term" value="F:zinc ion binding"/>
    <property type="evidence" value="ECO:0007669"/>
    <property type="project" value="UniProtKB-KW"/>
</dbReference>
<feature type="compositionally biased region" description="Polar residues" evidence="11">
    <location>
        <begin position="206"/>
        <end position="217"/>
    </location>
</feature>
<dbReference type="eggNOG" id="KOG0823">
    <property type="taxonomic scope" value="Eukaryota"/>
</dbReference>
<protein>
    <recommendedName>
        <fullName evidence="10">E3 ubiquitin-protein ligase RMA</fullName>
        <ecNumber evidence="10">2.3.2.27</ecNumber>
    </recommendedName>
    <alternativeName>
        <fullName evidence="10">Protein RING membrane-anchor</fullName>
    </alternativeName>
    <alternativeName>
        <fullName evidence="10">RING-type E3 ubiquitin transferase RMA</fullName>
    </alternativeName>
</protein>
<organism evidence="13">
    <name type="scientific">Zea mays</name>
    <name type="common">Maize</name>
    <dbReference type="NCBI Taxonomy" id="4577"/>
    <lineage>
        <taxon>Eukaryota</taxon>
        <taxon>Viridiplantae</taxon>
        <taxon>Streptophyta</taxon>
        <taxon>Embryophyta</taxon>
        <taxon>Tracheophyta</taxon>
        <taxon>Spermatophyta</taxon>
        <taxon>Magnoliopsida</taxon>
        <taxon>Liliopsida</taxon>
        <taxon>Poales</taxon>
        <taxon>Poaceae</taxon>
        <taxon>PACMAD clade</taxon>
        <taxon>Panicoideae</taxon>
        <taxon>Andropogonodae</taxon>
        <taxon>Andropogoneae</taxon>
        <taxon>Tripsacinae</taxon>
        <taxon>Zea</taxon>
    </lineage>
</organism>
<dbReference type="InParanoid" id="A0A1D6JAU4"/>
<dbReference type="PROSITE" id="PS50089">
    <property type="entry name" value="ZF_RING_2"/>
    <property type="match status" value="1"/>
</dbReference>
<keyword evidence="7 10" id="KW-0833">Ubl conjugation pathway</keyword>
<evidence type="ECO:0000256" key="11">
    <source>
        <dbReference type="SAM" id="MobiDB-lite"/>
    </source>
</evidence>
<dbReference type="Gene3D" id="3.30.40.10">
    <property type="entry name" value="Zinc/RING finger domain, C3HC4 (zinc finger)"/>
    <property type="match status" value="1"/>
</dbReference>
<dbReference type="STRING" id="4577.A0A1D6JAU4"/>
<keyword evidence="6 10" id="KW-0863">Zinc-finger</keyword>
<comment type="catalytic activity">
    <reaction evidence="1 10">
        <text>S-ubiquitinyl-[E2 ubiquitin-conjugating enzyme]-L-cysteine + [acceptor protein]-L-lysine = [E2 ubiquitin-conjugating enzyme]-L-cysteine + N(6)-ubiquitinyl-[acceptor protein]-L-lysine.</text>
        <dbReference type="EC" id="2.3.2.27"/>
    </reaction>
</comment>
<evidence type="ECO:0000256" key="8">
    <source>
        <dbReference type="ARBA" id="ARBA00022833"/>
    </source>
</evidence>
<name>A0A1D6JAU4_MAIZE</name>
<keyword evidence="10" id="KW-1133">Transmembrane helix</keyword>
<comment type="function">
    <text evidence="10">E3 ubiquitin-protein ligase.</text>
</comment>
<dbReference type="InterPro" id="IPR045103">
    <property type="entry name" value="RNF5/RNF185-like"/>
</dbReference>
<dbReference type="GO" id="GO:0016567">
    <property type="term" value="P:protein ubiquitination"/>
    <property type="evidence" value="ECO:0007669"/>
    <property type="project" value="UniProtKB-UniPathway"/>
</dbReference>
<feature type="domain" description="RING-type" evidence="12">
    <location>
        <begin position="102"/>
        <end position="153"/>
    </location>
</feature>
<reference evidence="13" key="1">
    <citation type="submission" date="2015-12" db="EMBL/GenBank/DDBJ databases">
        <title>Update maize B73 reference genome by single molecule sequencing technologies.</title>
        <authorList>
            <consortium name="Maize Genome Sequencing Project"/>
            <person name="Ware D."/>
        </authorList>
    </citation>
    <scope>NUCLEOTIDE SEQUENCE</scope>
    <source>
        <tissue evidence="13">Seedling</tissue>
    </source>
</reference>
<dbReference type="ExpressionAtlas" id="A0A1D6JAU4">
    <property type="expression patterns" value="baseline and differential"/>
</dbReference>
<evidence type="ECO:0000256" key="10">
    <source>
        <dbReference type="RuleBase" id="RU369090"/>
    </source>
</evidence>
<evidence type="ECO:0000256" key="9">
    <source>
        <dbReference type="ARBA" id="ARBA00023136"/>
    </source>
</evidence>
<dbReference type="UniPathway" id="UPA00143"/>
<dbReference type="OMA" id="YHVAAQN"/>
<dbReference type="InterPro" id="IPR013083">
    <property type="entry name" value="Znf_RING/FYVE/PHD"/>
</dbReference>
<comment type="domain">
    <text evidence="10">The RING-type zinc finger domain is responsible for E3 ligase activity.</text>
</comment>
<comment type="pathway">
    <text evidence="3 10">Protein modification; protein ubiquitination.</text>
</comment>
<evidence type="ECO:0000256" key="5">
    <source>
        <dbReference type="ARBA" id="ARBA00022723"/>
    </source>
</evidence>
<dbReference type="PANTHER" id="PTHR12313">
    <property type="entry name" value="E3 UBIQUITIN-PROTEIN LIGASE RNF5-RELATED"/>
    <property type="match status" value="1"/>
</dbReference>
<dbReference type="InterPro" id="IPR017907">
    <property type="entry name" value="Znf_RING_CS"/>
</dbReference>
<keyword evidence="5 10" id="KW-0479">Metal-binding</keyword>
<dbReference type="EC" id="2.3.2.27" evidence="10"/>
<dbReference type="PROSITE" id="PS00518">
    <property type="entry name" value="ZF_RING_1"/>
    <property type="match status" value="1"/>
</dbReference>
<accession>A0A1D6JAU4</accession>
<evidence type="ECO:0000256" key="7">
    <source>
        <dbReference type="ARBA" id="ARBA00022786"/>
    </source>
</evidence>
<dbReference type="GO" id="GO:0005789">
    <property type="term" value="C:endoplasmic reticulum membrane"/>
    <property type="evidence" value="ECO:0007669"/>
    <property type="project" value="UniProtKB-SubCell"/>
</dbReference>
<keyword evidence="4 10" id="KW-0808">Transferase</keyword>
<gene>
    <name evidence="13" type="ORF">ZEAMMB73_Zm00001d025916</name>
</gene>
<dbReference type="PaxDb" id="4577-GRMZM2G040803_P01"/>
<dbReference type="SUPFAM" id="SSF57850">
    <property type="entry name" value="RING/U-box"/>
    <property type="match status" value="1"/>
</dbReference>
<sequence length="318" mass="35215">MNIFECLDSLIILCNEFWRVALSKLYVFLLTTSGFSVYCSAVITELKQFLRASVTIAMEAGRMDQPCMASINSQPFVADTEPVKKASGDMPAAPTGSGCFDCNICLDFAAEPVVTLCGHLYCWPCIYEWLRPGVESTASDNGSSARRQCPVCKATLSPDTLVPLYGRGGSSKKSLDGMAIPRRPMVHREAVEQQNARSHVNDQHYHQSTGDSPQHQPLMQAHHHPVPPGFDFIYPPAPVGRGLIHSTAGGVLGGMAEVVLPWVLRGQLPASLHYTSPYHVAAQNVNPRLRRQQMEIERSLHQIWFFLFVFVLLCLLLF</sequence>
<feature type="transmembrane region" description="Helical" evidence="10">
    <location>
        <begin position="299"/>
        <end position="317"/>
    </location>
</feature>
<keyword evidence="10" id="KW-0812">Transmembrane</keyword>
<dbReference type="EMBL" id="CM000786">
    <property type="protein sequence ID" value="AQK45017.1"/>
    <property type="molecule type" value="Genomic_DNA"/>
</dbReference>
<evidence type="ECO:0000313" key="13">
    <source>
        <dbReference type="EMBL" id="AQK45017.1"/>
    </source>
</evidence>
<evidence type="ECO:0000256" key="3">
    <source>
        <dbReference type="ARBA" id="ARBA00004906"/>
    </source>
</evidence>
<proteinExistence type="predicted"/>
<evidence type="ECO:0000256" key="2">
    <source>
        <dbReference type="ARBA" id="ARBA00004308"/>
    </source>
</evidence>
<keyword evidence="9 10" id="KW-0472">Membrane</keyword>
<dbReference type="FunCoup" id="A0A1D6JAU4">
    <property type="interactions" value="903"/>
</dbReference>
<dbReference type="FunFam" id="3.30.40.10:FF:000731">
    <property type="entry name" value="E3 ubiquitin-protein ligase RMA1"/>
    <property type="match status" value="1"/>
</dbReference>
<comment type="subcellular location">
    <subcellularLocation>
        <location evidence="2">Endomembrane system</location>
    </subcellularLocation>
    <subcellularLocation>
        <location evidence="10">Endoplasmic reticulum membrane</location>
        <topology evidence="10">Single-pass type IV membrane protein</topology>
    </subcellularLocation>
</comment>
<dbReference type="SMART" id="SM00184">
    <property type="entry name" value="RING"/>
    <property type="match status" value="1"/>
</dbReference>
<dbReference type="GO" id="GO:0006511">
    <property type="term" value="P:ubiquitin-dependent protein catabolic process"/>
    <property type="evidence" value="ECO:0007669"/>
    <property type="project" value="UniProtKB-UniRule"/>
</dbReference>
<keyword evidence="10" id="KW-0256">Endoplasmic reticulum</keyword>
<dbReference type="Pfam" id="PF00097">
    <property type="entry name" value="zf-C3HC4"/>
    <property type="match status" value="1"/>
</dbReference>
<dbReference type="InterPro" id="IPR018957">
    <property type="entry name" value="Znf_C3HC4_RING-type"/>
</dbReference>
<dbReference type="InterPro" id="IPR001841">
    <property type="entry name" value="Znf_RING"/>
</dbReference>